<dbReference type="OrthoDB" id="1739576at2759"/>
<gene>
    <name evidence="2" type="ORF">PV05_01147</name>
</gene>
<dbReference type="EMBL" id="KN847317">
    <property type="protein sequence ID" value="KIW60974.1"/>
    <property type="molecule type" value="Genomic_DNA"/>
</dbReference>
<dbReference type="HOGENOM" id="CLU_099911_0_0_1"/>
<accession>A0A0D2FLG1</accession>
<keyword evidence="1" id="KW-0732">Signal</keyword>
<dbReference type="Proteomes" id="UP000054342">
    <property type="component" value="Unassembled WGS sequence"/>
</dbReference>
<keyword evidence="3" id="KW-1185">Reference proteome</keyword>
<sequence>MKSSLLVLVLLVLAVSIEAAAVPTGTNTLNLNSDQTSQNASAATQQLQLNIDPDIVNPDCGGIYPANLNVKYGPDPFYLSNVCQQVLSFIGGNKGKQNVDIVWTCPGERTNGTGDRDTFVILNTPANNVLNANVATQQIAADMEIHRMSDGFFLSADVLLTAKVDASKGKATFQFIFC</sequence>
<feature type="chain" id="PRO_5002257769" evidence="1">
    <location>
        <begin position="20"/>
        <end position="178"/>
    </location>
</feature>
<dbReference type="GeneID" id="25323055"/>
<reference evidence="2 3" key="1">
    <citation type="submission" date="2015-01" db="EMBL/GenBank/DDBJ databases">
        <title>The Genome Sequence of Exophiala xenobiotica CBS118157.</title>
        <authorList>
            <consortium name="The Broad Institute Genomics Platform"/>
            <person name="Cuomo C."/>
            <person name="de Hoog S."/>
            <person name="Gorbushina A."/>
            <person name="Stielow B."/>
            <person name="Teixiera M."/>
            <person name="Abouelleil A."/>
            <person name="Chapman S.B."/>
            <person name="Priest M."/>
            <person name="Young S.K."/>
            <person name="Wortman J."/>
            <person name="Nusbaum C."/>
            <person name="Birren B."/>
        </authorList>
    </citation>
    <scope>NUCLEOTIDE SEQUENCE [LARGE SCALE GENOMIC DNA]</scope>
    <source>
        <strain evidence="2 3">CBS 118157</strain>
    </source>
</reference>
<name>A0A0D2FLG1_9EURO</name>
<proteinExistence type="predicted"/>
<protein>
    <submittedName>
        <fullName evidence="2">Uncharacterized protein</fullName>
    </submittedName>
</protein>
<evidence type="ECO:0000313" key="3">
    <source>
        <dbReference type="Proteomes" id="UP000054342"/>
    </source>
</evidence>
<evidence type="ECO:0000313" key="2">
    <source>
        <dbReference type="EMBL" id="KIW60974.1"/>
    </source>
</evidence>
<dbReference type="AlphaFoldDB" id="A0A0D2FLG1"/>
<feature type="signal peptide" evidence="1">
    <location>
        <begin position="1"/>
        <end position="19"/>
    </location>
</feature>
<organism evidence="2 3">
    <name type="scientific">Exophiala xenobiotica</name>
    <dbReference type="NCBI Taxonomy" id="348802"/>
    <lineage>
        <taxon>Eukaryota</taxon>
        <taxon>Fungi</taxon>
        <taxon>Dikarya</taxon>
        <taxon>Ascomycota</taxon>
        <taxon>Pezizomycotina</taxon>
        <taxon>Eurotiomycetes</taxon>
        <taxon>Chaetothyriomycetidae</taxon>
        <taxon>Chaetothyriales</taxon>
        <taxon>Herpotrichiellaceae</taxon>
        <taxon>Exophiala</taxon>
    </lineage>
</organism>
<dbReference type="RefSeq" id="XP_013321558.1">
    <property type="nucleotide sequence ID" value="XM_013466104.1"/>
</dbReference>
<evidence type="ECO:0000256" key="1">
    <source>
        <dbReference type="SAM" id="SignalP"/>
    </source>
</evidence>